<keyword evidence="2" id="KW-1185">Reference proteome</keyword>
<sequence>CESLQYQTKMTKWIRPASVPVPTIWATFQGRKEINGAKRTYWIQDVTDECKGDIVKYMVKQFVTDEPLSKYGKVYESANAGDLAVLEAMWNEVLNDNLALVCLTKDENGTPTIAAMNCTTICSVHDEKVSYEGKGQVLETLMWVKDQVDPFKTLNIQEYLDAMGLYVLPEYRGEGLGLELLKAR</sequence>
<dbReference type="CDD" id="cd04301">
    <property type="entry name" value="NAT_SF"/>
    <property type="match status" value="1"/>
</dbReference>
<evidence type="ECO:0000313" key="1">
    <source>
        <dbReference type="EMBL" id="KRT79880.1"/>
    </source>
</evidence>
<proteinExistence type="predicted"/>
<gene>
    <name evidence="1" type="ORF">AMK59_7626</name>
</gene>
<protein>
    <recommendedName>
        <fullName evidence="3">Acetyltransferase</fullName>
    </recommendedName>
</protein>
<dbReference type="AlphaFoldDB" id="A0A0T6AXS8"/>
<dbReference type="EMBL" id="LJIG01022569">
    <property type="protein sequence ID" value="KRT79880.1"/>
    <property type="molecule type" value="Genomic_DNA"/>
</dbReference>
<name>A0A0T6AXS8_9SCAR</name>
<feature type="non-terminal residue" evidence="1">
    <location>
        <position position="1"/>
    </location>
</feature>
<organism evidence="1 2">
    <name type="scientific">Oryctes borbonicus</name>
    <dbReference type="NCBI Taxonomy" id="1629725"/>
    <lineage>
        <taxon>Eukaryota</taxon>
        <taxon>Metazoa</taxon>
        <taxon>Ecdysozoa</taxon>
        <taxon>Arthropoda</taxon>
        <taxon>Hexapoda</taxon>
        <taxon>Insecta</taxon>
        <taxon>Pterygota</taxon>
        <taxon>Neoptera</taxon>
        <taxon>Endopterygota</taxon>
        <taxon>Coleoptera</taxon>
        <taxon>Polyphaga</taxon>
        <taxon>Scarabaeiformia</taxon>
        <taxon>Scarabaeidae</taxon>
        <taxon>Dynastinae</taxon>
        <taxon>Oryctes</taxon>
    </lineage>
</organism>
<accession>A0A0T6AXS8</accession>
<evidence type="ECO:0008006" key="3">
    <source>
        <dbReference type="Google" id="ProtNLM"/>
    </source>
</evidence>
<dbReference type="OrthoDB" id="8184310at2759"/>
<dbReference type="Proteomes" id="UP000051574">
    <property type="component" value="Unassembled WGS sequence"/>
</dbReference>
<reference evidence="1 2" key="1">
    <citation type="submission" date="2015-09" db="EMBL/GenBank/DDBJ databases">
        <title>Draft genome of the scarab beetle Oryctes borbonicus.</title>
        <authorList>
            <person name="Meyer J.M."/>
            <person name="Markov G.V."/>
            <person name="Baskaran P."/>
            <person name="Herrmann M."/>
            <person name="Sommer R.J."/>
            <person name="Roedelsperger C."/>
        </authorList>
    </citation>
    <scope>NUCLEOTIDE SEQUENCE [LARGE SCALE GENOMIC DNA]</scope>
    <source>
        <strain evidence="1">OB123</strain>
        <tissue evidence="1">Whole animal</tissue>
    </source>
</reference>
<evidence type="ECO:0000313" key="2">
    <source>
        <dbReference type="Proteomes" id="UP000051574"/>
    </source>
</evidence>
<dbReference type="Gene3D" id="3.40.630.30">
    <property type="match status" value="1"/>
</dbReference>
<comment type="caution">
    <text evidence="1">The sequence shown here is derived from an EMBL/GenBank/DDBJ whole genome shotgun (WGS) entry which is preliminary data.</text>
</comment>